<dbReference type="PANTHER" id="PTHR30514:SF1">
    <property type="entry name" value="HTH-TYPE TRANSCRIPTIONAL REGULATOR HEXR-RELATED"/>
    <property type="match status" value="1"/>
</dbReference>
<dbReference type="RefSeq" id="WP_022424448.1">
    <property type="nucleotide sequence ID" value="NZ_JAHOEB010000018.1"/>
</dbReference>
<dbReference type="GO" id="GO:1901135">
    <property type="term" value="P:carbohydrate derivative metabolic process"/>
    <property type="evidence" value="ECO:0007669"/>
    <property type="project" value="InterPro"/>
</dbReference>
<evidence type="ECO:0000313" key="2">
    <source>
        <dbReference type="EMBL" id="MBV3382379.1"/>
    </source>
</evidence>
<sequence length="279" mass="32712">MDQPFRDYNETDILYLLMTYVNFSSGQDMYYSIAKTILTHLEQIPSISINDLAELCFTSPATISRFCKDLNCRNFATFKKEMAIALEIAHDEIHFSMDDDFKIKNDPQYLVNKVYDDTKKSLELGQAQLDIKDIDHICELIHDAPQVFMIGYQFSRIACQDFQLKMLKLEKFLYAFANRGDEVQRLDLIEENDLVIIVTVRARKELIDSLITRIKKQKARILIVTMNEDYTNPEVDYYYHLNGEESDYTQSSISGFIDTVSFFNIVYLRYGLLYNQYLL</sequence>
<reference evidence="2 5" key="1">
    <citation type="submission" date="2021-06" db="EMBL/GenBank/DDBJ databases">
        <title>Collection of gut derived symbiotic bacterial strains cultured from healthy donors.</title>
        <authorList>
            <person name="Lin H."/>
            <person name="Littmann E."/>
            <person name="Pamer E.G."/>
        </authorList>
    </citation>
    <scope>NUCLEOTIDE SEQUENCE</scope>
    <source>
        <strain evidence="3 5">MSK.21.70</strain>
        <strain evidence="2">MSK.21.82</strain>
    </source>
</reference>
<dbReference type="Gene3D" id="3.40.50.10490">
    <property type="entry name" value="Glucose-6-phosphate isomerase like protein, domain 1"/>
    <property type="match status" value="1"/>
</dbReference>
<dbReference type="GeneID" id="301324242"/>
<evidence type="ECO:0000313" key="3">
    <source>
        <dbReference type="EMBL" id="MBV3392469.1"/>
    </source>
</evidence>
<dbReference type="InterPro" id="IPR000281">
    <property type="entry name" value="HTH_RpiR"/>
</dbReference>
<dbReference type="InterPro" id="IPR046348">
    <property type="entry name" value="SIS_dom_sf"/>
</dbReference>
<dbReference type="InterPro" id="IPR001347">
    <property type="entry name" value="SIS_dom"/>
</dbReference>
<dbReference type="AlphaFoldDB" id="A0AAW4MU04"/>
<dbReference type="Pfam" id="PF01380">
    <property type="entry name" value="SIS"/>
    <property type="match status" value="1"/>
</dbReference>
<proteinExistence type="predicted"/>
<dbReference type="PANTHER" id="PTHR30514">
    <property type="entry name" value="GLUCOKINASE"/>
    <property type="match status" value="1"/>
</dbReference>
<accession>A0AAW4MU04</accession>
<dbReference type="InterPro" id="IPR036388">
    <property type="entry name" value="WH-like_DNA-bd_sf"/>
</dbReference>
<dbReference type="Gene3D" id="1.10.10.10">
    <property type="entry name" value="Winged helix-like DNA-binding domain superfamily/Winged helix DNA-binding domain"/>
    <property type="match status" value="1"/>
</dbReference>
<dbReference type="EMBL" id="JAHOEF010000016">
    <property type="protein sequence ID" value="MBV3382379.1"/>
    <property type="molecule type" value="Genomic_DNA"/>
</dbReference>
<dbReference type="GO" id="GO:0003677">
    <property type="term" value="F:DNA binding"/>
    <property type="evidence" value="ECO:0007669"/>
    <property type="project" value="InterPro"/>
</dbReference>
<gene>
    <name evidence="2" type="ORF">KSV97_03850</name>
    <name evidence="3" type="ORF">KSW06_04195</name>
</gene>
<dbReference type="InterPro" id="IPR009057">
    <property type="entry name" value="Homeodomain-like_sf"/>
</dbReference>
<dbReference type="Proteomes" id="UP001196408">
    <property type="component" value="Unassembled WGS sequence"/>
</dbReference>
<keyword evidence="5" id="KW-1185">Reference proteome</keyword>
<dbReference type="EMBL" id="JAHOEL010000018">
    <property type="protein sequence ID" value="MBV3392469.1"/>
    <property type="molecule type" value="Genomic_DNA"/>
</dbReference>
<comment type="caution">
    <text evidence="2">The sequence shown here is derived from an EMBL/GenBank/DDBJ whole genome shotgun (WGS) entry which is preliminary data.</text>
</comment>
<dbReference type="GO" id="GO:0097367">
    <property type="term" value="F:carbohydrate derivative binding"/>
    <property type="evidence" value="ECO:0007669"/>
    <property type="project" value="InterPro"/>
</dbReference>
<dbReference type="SUPFAM" id="SSF53697">
    <property type="entry name" value="SIS domain"/>
    <property type="match status" value="1"/>
</dbReference>
<dbReference type="SUPFAM" id="SSF46689">
    <property type="entry name" value="Homeodomain-like"/>
    <property type="match status" value="1"/>
</dbReference>
<protein>
    <submittedName>
        <fullName evidence="2">MurR/RpiR family transcriptional regulator</fullName>
    </submittedName>
</protein>
<organism evidence="2 4">
    <name type="scientific">Catenibacterium mitsuokai</name>
    <dbReference type="NCBI Taxonomy" id="100886"/>
    <lineage>
        <taxon>Bacteria</taxon>
        <taxon>Bacillati</taxon>
        <taxon>Bacillota</taxon>
        <taxon>Erysipelotrichia</taxon>
        <taxon>Erysipelotrichales</taxon>
        <taxon>Coprobacillaceae</taxon>
        <taxon>Catenibacterium</taxon>
    </lineage>
</organism>
<dbReference type="PROSITE" id="PS51071">
    <property type="entry name" value="HTH_RPIR"/>
    <property type="match status" value="1"/>
</dbReference>
<name>A0AAW4MU04_9FIRM</name>
<evidence type="ECO:0000259" key="1">
    <source>
        <dbReference type="PROSITE" id="PS51071"/>
    </source>
</evidence>
<dbReference type="GO" id="GO:0003700">
    <property type="term" value="F:DNA-binding transcription factor activity"/>
    <property type="evidence" value="ECO:0007669"/>
    <property type="project" value="InterPro"/>
</dbReference>
<feature type="domain" description="HTH rpiR-type" evidence="1">
    <location>
        <begin position="13"/>
        <end position="89"/>
    </location>
</feature>
<evidence type="ECO:0000313" key="4">
    <source>
        <dbReference type="Proteomes" id="UP001196408"/>
    </source>
</evidence>
<dbReference type="Pfam" id="PF01418">
    <property type="entry name" value="HTH_6"/>
    <property type="match status" value="1"/>
</dbReference>
<evidence type="ECO:0000313" key="5">
    <source>
        <dbReference type="Proteomes" id="UP001197492"/>
    </source>
</evidence>
<dbReference type="InterPro" id="IPR047640">
    <property type="entry name" value="RpiR-like"/>
</dbReference>
<dbReference type="Proteomes" id="UP001197492">
    <property type="component" value="Unassembled WGS sequence"/>
</dbReference>